<feature type="compositionally biased region" description="Low complexity" evidence="1">
    <location>
        <begin position="201"/>
        <end position="212"/>
    </location>
</feature>
<evidence type="ECO:0000256" key="1">
    <source>
        <dbReference type="SAM" id="MobiDB-lite"/>
    </source>
</evidence>
<feature type="compositionally biased region" description="Basic and acidic residues" evidence="1">
    <location>
        <begin position="125"/>
        <end position="134"/>
    </location>
</feature>
<feature type="region of interest" description="Disordered" evidence="1">
    <location>
        <begin position="594"/>
        <end position="707"/>
    </location>
</feature>
<keyword evidence="3" id="KW-1185">Reference proteome</keyword>
<dbReference type="AlphaFoldDB" id="A0A3S5B6C7"/>
<sequence>MLVSPSCCSSPTNAASNFLSQTALVSSASTSQHHVCATTSASSTSGPGHHLAAQLPYSSSHMPTLSPAPSSALSNSAMSTQQQAELLCSTMSTTSVTPPASSSASLPTLSCSITSGPRLNCITGGRRDSPDHHQVIPSSSHLQPMSGGNLYSRQPLPIPAKADVNDWPSPTMPHSLSSISSSSSSGTTLPSMAISPLLCASSSLASPSGSHQQHSHQQDPPHHSQHHHHHHHHRHHHSQHHPTSHLHQNNQQYNSGESSLYLSIDSRENPVHSGHDHTHHNHHSHGHSHHLSPQSHLHIPPTSPHQSNHSSPLNNPQQPIYAPPPLNPNLSASHLHSNHHQVSPSLSPAQSLYQVSPSSPTSMPCSGVDRKSGFSTVSRHVIAGQSATTSPASTPTPALTLPSVVAAISCCRSPVNSMKHQSISSYPLHEAHLHNSLHYQPHSHHHLQKQLQQKEQQLSHQYLSRQTHPLQAPQQDGDRVGPPGHSFSPGSVSSSAVPQKFSAALSSTLSFPRSSTSFSTSSSPSSTSPCLSSSPAVLGIGNSHTSGSVAGSIITPSTDSCPSMPLCHRDDCLIGFQKPQLTHHSQLTDLPTATSQPLSATQATFAPPLPPRPLLPSASLSSADALPQQPGFPTETTMSTISALPVRPRSRPGPTDTGTRSAPPESHQSSPPLEVVLGTRRPGSAESLSTRVNGDYVSPATETRSHETECISGGYEASETSLISLKDRSLDTFTGELKSKDGIREDDGIHDDEYDDDEYEFKELEDIVRHPLNGDQQLHLLSMYNRLIFDPLYALHGA</sequence>
<feature type="region of interest" description="Disordered" evidence="1">
    <location>
        <begin position="123"/>
        <end position="187"/>
    </location>
</feature>
<feature type="region of interest" description="Disordered" evidence="1">
    <location>
        <begin position="201"/>
        <end position="252"/>
    </location>
</feature>
<feature type="compositionally biased region" description="Basic and acidic residues" evidence="1">
    <location>
        <begin position="267"/>
        <end position="276"/>
    </location>
</feature>
<feature type="region of interest" description="Disordered" evidence="1">
    <location>
        <begin position="267"/>
        <end position="372"/>
    </location>
</feature>
<feature type="compositionally biased region" description="Low complexity" evidence="1">
    <location>
        <begin position="615"/>
        <end position="627"/>
    </location>
</feature>
<feature type="compositionally biased region" description="Low complexity" evidence="1">
    <location>
        <begin position="172"/>
        <end position="187"/>
    </location>
</feature>
<evidence type="ECO:0000313" key="2">
    <source>
        <dbReference type="EMBL" id="VEL14393.1"/>
    </source>
</evidence>
<feature type="compositionally biased region" description="Polar residues" evidence="1">
    <location>
        <begin position="594"/>
        <end position="604"/>
    </location>
</feature>
<feature type="compositionally biased region" description="Low complexity" evidence="1">
    <location>
        <begin position="480"/>
        <end position="494"/>
    </location>
</feature>
<organism evidence="2 3">
    <name type="scientific">Protopolystoma xenopodis</name>
    <dbReference type="NCBI Taxonomy" id="117903"/>
    <lineage>
        <taxon>Eukaryota</taxon>
        <taxon>Metazoa</taxon>
        <taxon>Spiralia</taxon>
        <taxon>Lophotrochozoa</taxon>
        <taxon>Platyhelminthes</taxon>
        <taxon>Monogenea</taxon>
        <taxon>Polyopisthocotylea</taxon>
        <taxon>Polystomatidea</taxon>
        <taxon>Polystomatidae</taxon>
        <taxon>Protopolystoma</taxon>
    </lineage>
</organism>
<feature type="compositionally biased region" description="Basic residues" evidence="1">
    <location>
        <begin position="277"/>
        <end position="290"/>
    </location>
</feature>
<dbReference type="EMBL" id="CAAALY010021004">
    <property type="protein sequence ID" value="VEL14393.1"/>
    <property type="molecule type" value="Genomic_DNA"/>
</dbReference>
<evidence type="ECO:0000313" key="3">
    <source>
        <dbReference type="Proteomes" id="UP000784294"/>
    </source>
</evidence>
<gene>
    <name evidence="2" type="ORF">PXEA_LOCUS7833</name>
</gene>
<proteinExistence type="predicted"/>
<feature type="compositionally biased region" description="Polar residues" evidence="1">
    <location>
        <begin position="462"/>
        <end position="474"/>
    </location>
</feature>
<feature type="region of interest" description="Disordered" evidence="1">
    <location>
        <begin position="38"/>
        <end position="79"/>
    </location>
</feature>
<comment type="caution">
    <text evidence="2">The sequence shown here is derived from an EMBL/GenBank/DDBJ whole genome shotgun (WGS) entry which is preliminary data.</text>
</comment>
<reference evidence="2" key="1">
    <citation type="submission" date="2018-11" db="EMBL/GenBank/DDBJ databases">
        <authorList>
            <consortium name="Pathogen Informatics"/>
        </authorList>
    </citation>
    <scope>NUCLEOTIDE SEQUENCE</scope>
</reference>
<feature type="region of interest" description="Disordered" evidence="1">
    <location>
        <begin position="511"/>
        <end position="533"/>
    </location>
</feature>
<name>A0A3S5B6C7_9PLAT</name>
<accession>A0A3S5B6C7</accession>
<dbReference type="Proteomes" id="UP000784294">
    <property type="component" value="Unassembled WGS sequence"/>
</dbReference>
<feature type="compositionally biased region" description="Low complexity" evidence="1">
    <location>
        <begin position="449"/>
        <end position="461"/>
    </location>
</feature>
<feature type="compositionally biased region" description="Polar residues" evidence="1">
    <location>
        <begin position="341"/>
        <end position="364"/>
    </location>
</feature>
<feature type="compositionally biased region" description="Polar residues" evidence="1">
    <location>
        <begin position="304"/>
        <end position="318"/>
    </location>
</feature>
<protein>
    <submittedName>
        <fullName evidence="2">Uncharacterized protein</fullName>
    </submittedName>
</protein>
<feature type="region of interest" description="Disordered" evidence="1">
    <location>
        <begin position="439"/>
        <end position="494"/>
    </location>
</feature>
<feature type="compositionally biased region" description="Basic residues" evidence="1">
    <location>
        <begin position="223"/>
        <end position="244"/>
    </location>
</feature>
<feature type="compositionally biased region" description="Low complexity" evidence="1">
    <location>
        <begin position="62"/>
        <end position="79"/>
    </location>
</feature>
<feature type="compositionally biased region" description="Polar residues" evidence="1">
    <location>
        <begin position="656"/>
        <end position="671"/>
    </location>
</feature>